<feature type="signal peptide" evidence="2">
    <location>
        <begin position="1"/>
        <end position="20"/>
    </location>
</feature>
<feature type="region of interest" description="Disordered" evidence="1">
    <location>
        <begin position="82"/>
        <end position="108"/>
    </location>
</feature>
<dbReference type="Proteomes" id="UP000551709">
    <property type="component" value="Chromosome"/>
</dbReference>
<feature type="compositionally biased region" description="Low complexity" evidence="1">
    <location>
        <begin position="84"/>
        <end position="102"/>
    </location>
</feature>
<reference evidence="3" key="2">
    <citation type="submission" date="2022-04" db="EMBL/GenBank/DDBJ databases">
        <authorList>
            <person name="Bromfield E.S.P."/>
            <person name="Cloutier S."/>
        </authorList>
    </citation>
    <scope>NUCLEOTIDE SEQUENCE</scope>
    <source>
        <strain evidence="3">1S5</strain>
    </source>
</reference>
<dbReference type="EMBL" id="CP096255">
    <property type="protein sequence ID" value="UPT91416.1"/>
    <property type="molecule type" value="Genomic_DNA"/>
</dbReference>
<evidence type="ECO:0000313" key="4">
    <source>
        <dbReference type="Proteomes" id="UP000551709"/>
    </source>
</evidence>
<evidence type="ECO:0000313" key="3">
    <source>
        <dbReference type="EMBL" id="UPT91416.1"/>
    </source>
</evidence>
<gene>
    <name evidence="3" type="ORF">HAP41_0000022315</name>
</gene>
<dbReference type="AlphaFoldDB" id="A0A8T5VM91"/>
<organism evidence="3 4">
    <name type="scientific">Bradyrhizobium barranii subsp. apii</name>
    <dbReference type="NCBI Taxonomy" id="2819348"/>
    <lineage>
        <taxon>Bacteria</taxon>
        <taxon>Pseudomonadati</taxon>
        <taxon>Pseudomonadota</taxon>
        <taxon>Alphaproteobacteria</taxon>
        <taxon>Hyphomicrobiales</taxon>
        <taxon>Nitrobacteraceae</taxon>
        <taxon>Bradyrhizobium</taxon>
        <taxon>Bradyrhizobium barranii</taxon>
    </lineage>
</organism>
<sequence>MLKAIVVLASFAVSISAAWAETTITLFFTNSGGEIQNLQITDNVCSKSMFSGHFAASDAKQIDGFCVRDASNLVAEIAVTADGSNNSPSSAVPANSSVDVSNGRVNSP</sequence>
<protein>
    <submittedName>
        <fullName evidence="3">Uncharacterized protein</fullName>
    </submittedName>
</protein>
<dbReference type="RefSeq" id="WP_166097049.1">
    <property type="nucleotide sequence ID" value="NZ_CP096255.1"/>
</dbReference>
<evidence type="ECO:0000256" key="2">
    <source>
        <dbReference type="SAM" id="SignalP"/>
    </source>
</evidence>
<reference evidence="3" key="1">
    <citation type="journal article" date="2017" name="Syst. Appl. Microbiol.">
        <title>Soybeans inoculated with root zone soils of Canadian native legumes harbour diverse and novel Bradyrhizobium spp. that possess agricultural potential.</title>
        <authorList>
            <person name="Bromfield E.S.P."/>
            <person name="Cloutier S."/>
            <person name="Tambong J.T."/>
            <person name="Tran Thi T.V."/>
        </authorList>
    </citation>
    <scope>NUCLEOTIDE SEQUENCE</scope>
    <source>
        <strain evidence="3">1S5</strain>
    </source>
</reference>
<evidence type="ECO:0000256" key="1">
    <source>
        <dbReference type="SAM" id="MobiDB-lite"/>
    </source>
</evidence>
<name>A0A8T5VM91_9BRAD</name>
<keyword evidence="2" id="KW-0732">Signal</keyword>
<proteinExistence type="predicted"/>
<feature type="chain" id="PRO_5044305394" evidence="2">
    <location>
        <begin position="21"/>
        <end position="108"/>
    </location>
</feature>
<accession>A0A8T5VM91</accession>